<evidence type="ECO:0000256" key="1">
    <source>
        <dbReference type="SAM" id="Phobius"/>
    </source>
</evidence>
<protein>
    <recommendedName>
        <fullName evidence="2">EfeO-type cupredoxin-like domain-containing protein</fullName>
    </recommendedName>
</protein>
<reference evidence="3 4" key="1">
    <citation type="journal article" date="2015" name="Genome Announc.">
        <title>Expanding the biotechnology potential of lactobacilli through comparative genomics of 213 strains and associated genera.</title>
        <authorList>
            <person name="Sun Z."/>
            <person name="Harris H.M."/>
            <person name="McCann A."/>
            <person name="Guo C."/>
            <person name="Argimon S."/>
            <person name="Zhang W."/>
            <person name="Yang X."/>
            <person name="Jeffery I.B."/>
            <person name="Cooney J.C."/>
            <person name="Kagawa T.F."/>
            <person name="Liu W."/>
            <person name="Song Y."/>
            <person name="Salvetti E."/>
            <person name="Wrobel A."/>
            <person name="Rasinkangas P."/>
            <person name="Parkhill J."/>
            <person name="Rea M.C."/>
            <person name="O'Sullivan O."/>
            <person name="Ritari J."/>
            <person name="Douillard F.P."/>
            <person name="Paul Ross R."/>
            <person name="Yang R."/>
            <person name="Briner A.E."/>
            <person name="Felis G.E."/>
            <person name="de Vos W.M."/>
            <person name="Barrangou R."/>
            <person name="Klaenhammer T.R."/>
            <person name="Caufield P.W."/>
            <person name="Cui Y."/>
            <person name="Zhang H."/>
            <person name="O'Toole P.W."/>
        </authorList>
    </citation>
    <scope>NUCLEOTIDE SEQUENCE [LARGE SCALE GENOMIC DNA]</scope>
    <source>
        <strain evidence="3 4">DSM 19674</strain>
    </source>
</reference>
<dbReference type="STRING" id="1423788.FC78_GL000019"/>
<organism evidence="3 4">
    <name type="scientific">Companilactobacillus bobalius DSM 19674</name>
    <dbReference type="NCBI Taxonomy" id="1423788"/>
    <lineage>
        <taxon>Bacteria</taxon>
        <taxon>Bacillati</taxon>
        <taxon>Bacillota</taxon>
        <taxon>Bacilli</taxon>
        <taxon>Lactobacillales</taxon>
        <taxon>Lactobacillaceae</taxon>
        <taxon>Companilactobacillus</taxon>
        <taxon>Companilactobacillus bobalius</taxon>
    </lineage>
</organism>
<dbReference type="Gene3D" id="2.60.40.420">
    <property type="entry name" value="Cupredoxins - blue copper proteins"/>
    <property type="match status" value="1"/>
</dbReference>
<dbReference type="SUPFAM" id="SSF49503">
    <property type="entry name" value="Cupredoxins"/>
    <property type="match status" value="1"/>
</dbReference>
<dbReference type="InterPro" id="IPR028096">
    <property type="entry name" value="EfeO_Cupredoxin"/>
</dbReference>
<dbReference type="AlphaFoldDB" id="A0A0R1KWQ8"/>
<keyword evidence="1" id="KW-0812">Transmembrane</keyword>
<keyword evidence="4" id="KW-1185">Reference proteome</keyword>
<dbReference type="InterPro" id="IPR008972">
    <property type="entry name" value="Cupredoxin"/>
</dbReference>
<gene>
    <name evidence="3" type="ORF">FC78_GL000019</name>
</gene>
<keyword evidence="1" id="KW-1133">Transmembrane helix</keyword>
<name>A0A0R1KWQ8_9LACO</name>
<dbReference type="EMBL" id="AZDY01000006">
    <property type="protein sequence ID" value="KRK84737.1"/>
    <property type="molecule type" value="Genomic_DNA"/>
</dbReference>
<evidence type="ECO:0000313" key="3">
    <source>
        <dbReference type="EMBL" id="KRK84737.1"/>
    </source>
</evidence>
<feature type="transmembrane region" description="Helical" evidence="1">
    <location>
        <begin position="5"/>
        <end position="22"/>
    </location>
</feature>
<dbReference type="PATRIC" id="fig|1423788.3.peg.23"/>
<comment type="caution">
    <text evidence="3">The sequence shown here is derived from an EMBL/GenBank/DDBJ whole genome shotgun (WGS) entry which is preliminary data.</text>
</comment>
<dbReference type="SMR" id="A0A0R1KWQ8"/>
<accession>A0A0R1KWQ8</accession>
<keyword evidence="1" id="KW-0472">Membrane</keyword>
<proteinExistence type="predicted"/>
<dbReference type="Proteomes" id="UP000051515">
    <property type="component" value="Unassembled WGS sequence"/>
</dbReference>
<dbReference type="RefSeq" id="WP_032811339.1">
    <property type="nucleotide sequence ID" value="NZ_AZDY01000006.1"/>
</dbReference>
<dbReference type="Pfam" id="PF13473">
    <property type="entry name" value="Cupredoxin_1"/>
    <property type="match status" value="1"/>
</dbReference>
<dbReference type="OrthoDB" id="9800141at2"/>
<feature type="domain" description="EfeO-type cupredoxin-like" evidence="2">
    <location>
        <begin position="14"/>
        <end position="122"/>
    </location>
</feature>
<evidence type="ECO:0000259" key="2">
    <source>
        <dbReference type="Pfam" id="PF13473"/>
    </source>
</evidence>
<evidence type="ECO:0000313" key="4">
    <source>
        <dbReference type="Proteomes" id="UP000051515"/>
    </source>
</evidence>
<dbReference type="GeneID" id="69059606"/>
<sequence>MAQILTVVVGVILIVFIGWWFFGKHSESQATAVTTKDGQTAKVVVNGGFNPAVLKIKKDTPVKLVFNRKDSTTCLEKVVFPDFGVDAELPMNQDVAIPIDTSKAGEFEYSCGMHMFHGKIVIK</sequence>